<dbReference type="GO" id="GO:0012505">
    <property type="term" value="C:endomembrane system"/>
    <property type="evidence" value="ECO:0007669"/>
    <property type="project" value="UniProtKB-SubCell"/>
</dbReference>
<dbReference type="CDD" id="cd18577">
    <property type="entry name" value="ABC_6TM_Pgp_ABCB1_D1_like"/>
    <property type="match status" value="1"/>
</dbReference>
<evidence type="ECO:0000256" key="5">
    <source>
        <dbReference type="ARBA" id="ARBA00022692"/>
    </source>
</evidence>
<dbReference type="FunFam" id="1.20.1560.10:FF:000057">
    <property type="entry name" value="ABC multidrug transporter SitT"/>
    <property type="match status" value="1"/>
</dbReference>
<keyword evidence="5 12" id="KW-0812">Transmembrane</keyword>
<dbReference type="CDD" id="cd18578">
    <property type="entry name" value="ABC_6TM_Pgp_ABCB1_D2_like"/>
    <property type="match status" value="1"/>
</dbReference>
<proteinExistence type="inferred from homology"/>
<gene>
    <name evidence="15" type="ORF">BDV96DRAFT_567183</name>
</gene>
<dbReference type="PANTHER" id="PTHR43394:SF11">
    <property type="entry name" value="ATP-BINDING CASSETTE TRANSPORTER"/>
    <property type="match status" value="1"/>
</dbReference>
<feature type="transmembrane region" description="Helical" evidence="12">
    <location>
        <begin position="101"/>
        <end position="122"/>
    </location>
</feature>
<feature type="transmembrane region" description="Helical" evidence="12">
    <location>
        <begin position="933"/>
        <end position="957"/>
    </location>
</feature>
<sequence length="1279" mass="142265">MMEEPWSEGAEPETMAQEDGVSKLHSYKHSVQQFFRIFSYATAFDRIWLVAAALSSAATGVTIPLMNIIFARLVKTFTAFYARYYTGWTPEQFRDEIAKNVLLMIYIFAARFVLDYIAFLGFRRAGLRTSAKLRLIYLRSLLSLPVSTVDTIPQGHTAAIITITANLVQDGISEKLCLLIQNISLVISAIVVAFVFSWLLAIVTIGGLVFVLCVYSVTVYFLVKKWKLVGEADREGAATSSEALSAIRMIAACGAEGKMSESYGKWVKEAARHGQKMSKWVALQSSLGFFAIYATSALCFWWAVQLYTRRKVQGVEVLLVVITSILTIVMTIGSISAPLSAVSRAAGAAETFYKIIDAPKAKAAGVKKPDVSATEDIVLNRVNFTYIARPDQRVLTNVSVTFPAGKTTAIVGPSGSGKSTIVALLQRWYDLSVGADEAPIINLLRNGLMTVGGRNLKEIDLKWWRAQIGLVQQEPFLFNGTIFENVAYGLIGTQWEHESEEIKRELVAEACEEAYADEFITRLPKGYDTLCGDAGIHMSGGQRQRIAIARCIIRKPSIVILDEATSAIDVRGEQKVQAALDRAAQNRTTIVIAHRLSTIQKADNIIVLQRGMVKQQGSHEKLMKNRAGLYYRLVNAQQLSQAEESKTWESASSSATDLLQIKADLDESVIDTDKCSSRSVSSKETTGVLRTIRTFARFVVEQRGDWHWYLLILLASAGAGAAFPIQAYLFAQLISLFAYYGEYLRQETQFWCLMTVALAVGVGICYFALAWACNTVSFHIVATYRHEYFRNVLRQPIAFFDDEENSTGTLSARIATDPAYLQQLLGVNAASMLTAIFNVIGCIVIAFLFSWRLSVVVVFATTPVMIVAGYLRVRYERKFEKMTWLVFTESSKFAVEAIGAFRTVAALTMEDFICRRYEKLLDDHIDGSLWGSVWSTLIFAFSDSVSLLCMAFALWYGGHLLSNYELWPFNYLVVYLAVVQGSLAAGQWLSFGPNIAQASSAVKRIGALRTSENRGGSLSPLPILETEYEKTITGPRIELRNIWFKYPTRDVPVLRGLNLTIERGQFAAIVGPSGCGKTSIISLLERFYEPQSGDILFDHQSIDSLELREHRKSISLVAQEPSLVAGSIRNNILMGVDPLTVTEDDLDRVCKEAEMYDYIASFPLTYDTVVGQKGIALSGGQRQRLSIARALIRDPRLMLLDEATSNLDSETERSIQQIFEKTGKGRTMVVVAHRLATVQNADVIFVMSEGRVVERGNHRELLKKKGVYFQMCQMQALDR</sequence>
<evidence type="ECO:0000256" key="8">
    <source>
        <dbReference type="ARBA" id="ARBA00022840"/>
    </source>
</evidence>
<dbReference type="FunFam" id="3.40.50.300:FF:001530">
    <property type="entry name" value="ABC multidrug transporter (Eurofung)"/>
    <property type="match status" value="1"/>
</dbReference>
<accession>A0A6A5ZLT2</accession>
<dbReference type="PROSITE" id="PS50929">
    <property type="entry name" value="ABC_TM1F"/>
    <property type="match status" value="2"/>
</dbReference>
<evidence type="ECO:0000256" key="3">
    <source>
        <dbReference type="ARBA" id="ARBA00007577"/>
    </source>
</evidence>
<protein>
    <submittedName>
        <fullName evidence="15">ABC transporter-like protein</fullName>
    </submittedName>
</protein>
<dbReference type="AlphaFoldDB" id="A0A6A5ZLT2"/>
<dbReference type="PROSITE" id="PS00211">
    <property type="entry name" value="ABC_TRANSPORTER_1"/>
    <property type="match status" value="2"/>
</dbReference>
<feature type="domain" description="ABC transporter" evidence="13">
    <location>
        <begin position="1037"/>
        <end position="1274"/>
    </location>
</feature>
<evidence type="ECO:0000259" key="14">
    <source>
        <dbReference type="PROSITE" id="PS50929"/>
    </source>
</evidence>
<dbReference type="Pfam" id="PF00664">
    <property type="entry name" value="ABC_membrane"/>
    <property type="match status" value="2"/>
</dbReference>
<evidence type="ECO:0000259" key="13">
    <source>
        <dbReference type="PROSITE" id="PS50893"/>
    </source>
</evidence>
<feature type="transmembrane region" description="Helical" evidence="12">
    <location>
        <begin position="176"/>
        <end position="196"/>
    </location>
</feature>
<evidence type="ECO:0000256" key="10">
    <source>
        <dbReference type="ARBA" id="ARBA00023136"/>
    </source>
</evidence>
<dbReference type="SMART" id="SM00382">
    <property type="entry name" value="AAA"/>
    <property type="match status" value="2"/>
</dbReference>
<evidence type="ECO:0000256" key="1">
    <source>
        <dbReference type="ARBA" id="ARBA00004141"/>
    </source>
</evidence>
<dbReference type="InterPro" id="IPR011527">
    <property type="entry name" value="ABC1_TM_dom"/>
</dbReference>
<feature type="transmembrane region" description="Helical" evidence="12">
    <location>
        <begin position="855"/>
        <end position="873"/>
    </location>
</feature>
<evidence type="ECO:0000256" key="9">
    <source>
        <dbReference type="ARBA" id="ARBA00022989"/>
    </source>
</evidence>
<keyword evidence="11" id="KW-0325">Glycoprotein</keyword>
<dbReference type="FunFam" id="3.40.50.300:FF:000913">
    <property type="entry name" value="ABC multidrug transporter SitT"/>
    <property type="match status" value="1"/>
</dbReference>
<feature type="transmembrane region" description="Helical" evidence="12">
    <location>
        <begin position="706"/>
        <end position="728"/>
    </location>
</feature>
<dbReference type="SUPFAM" id="SSF90123">
    <property type="entry name" value="ABC transporter transmembrane region"/>
    <property type="match status" value="2"/>
</dbReference>
<feature type="transmembrane region" description="Helical" evidence="12">
    <location>
        <begin position="969"/>
        <end position="989"/>
    </location>
</feature>
<keyword evidence="4" id="KW-0813">Transport</keyword>
<feature type="domain" description="ABC transmembrane type-1" evidence="14">
    <location>
        <begin position="710"/>
        <end position="997"/>
    </location>
</feature>
<keyword evidence="16" id="KW-1185">Reference proteome</keyword>
<dbReference type="GO" id="GO:0005743">
    <property type="term" value="C:mitochondrial inner membrane"/>
    <property type="evidence" value="ECO:0007669"/>
    <property type="project" value="TreeGrafter"/>
</dbReference>
<feature type="transmembrane region" description="Helical" evidence="12">
    <location>
        <begin position="47"/>
        <end position="70"/>
    </location>
</feature>
<comment type="subcellular location">
    <subcellularLocation>
        <location evidence="2">Endomembrane system</location>
    </subcellularLocation>
    <subcellularLocation>
        <location evidence="1">Membrane</location>
        <topology evidence="1">Multi-pass membrane protein</topology>
    </subcellularLocation>
</comment>
<feature type="transmembrane region" description="Helical" evidence="12">
    <location>
        <begin position="280"/>
        <end position="303"/>
    </location>
</feature>
<feature type="transmembrane region" description="Helical" evidence="12">
    <location>
        <begin position="748"/>
        <end position="769"/>
    </location>
</feature>
<evidence type="ECO:0000256" key="6">
    <source>
        <dbReference type="ARBA" id="ARBA00022737"/>
    </source>
</evidence>
<dbReference type="InterPro" id="IPR003593">
    <property type="entry name" value="AAA+_ATPase"/>
</dbReference>
<dbReference type="Gene3D" id="3.40.50.300">
    <property type="entry name" value="P-loop containing nucleotide triphosphate hydrolases"/>
    <property type="match status" value="2"/>
</dbReference>
<dbReference type="Pfam" id="PF00005">
    <property type="entry name" value="ABC_tran"/>
    <property type="match status" value="2"/>
</dbReference>
<dbReference type="InterPro" id="IPR036640">
    <property type="entry name" value="ABC1_TM_sf"/>
</dbReference>
<feature type="transmembrane region" description="Helical" evidence="12">
    <location>
        <begin position="202"/>
        <end position="223"/>
    </location>
</feature>
<feature type="transmembrane region" description="Helical" evidence="12">
    <location>
        <begin position="829"/>
        <end position="849"/>
    </location>
</feature>
<dbReference type="EMBL" id="ML977315">
    <property type="protein sequence ID" value="KAF2119201.1"/>
    <property type="molecule type" value="Genomic_DNA"/>
</dbReference>
<dbReference type="PANTHER" id="PTHR43394">
    <property type="entry name" value="ATP-DEPENDENT PERMEASE MDL1, MITOCHONDRIAL"/>
    <property type="match status" value="1"/>
</dbReference>
<keyword evidence="6" id="KW-0677">Repeat</keyword>
<dbReference type="SUPFAM" id="SSF52540">
    <property type="entry name" value="P-loop containing nucleoside triphosphate hydrolases"/>
    <property type="match status" value="2"/>
</dbReference>
<dbReference type="Proteomes" id="UP000799770">
    <property type="component" value="Unassembled WGS sequence"/>
</dbReference>
<keyword evidence="8" id="KW-0067">ATP-binding</keyword>
<evidence type="ECO:0000313" key="15">
    <source>
        <dbReference type="EMBL" id="KAF2119201.1"/>
    </source>
</evidence>
<feature type="domain" description="ABC transporter" evidence="13">
    <location>
        <begin position="379"/>
        <end position="635"/>
    </location>
</feature>
<name>A0A6A5ZLT2_9PLEO</name>
<keyword evidence="9 12" id="KW-1133">Transmembrane helix</keyword>
<feature type="domain" description="ABC transmembrane type-1" evidence="14">
    <location>
        <begin position="50"/>
        <end position="351"/>
    </location>
</feature>
<comment type="similarity">
    <text evidence="3">Belongs to the ABC transporter superfamily. ABCB family. Multidrug resistance exporter (TC 3.A.1.201) subfamily.</text>
</comment>
<dbReference type="InterPro" id="IPR027417">
    <property type="entry name" value="P-loop_NTPase"/>
</dbReference>
<dbReference type="InterPro" id="IPR017871">
    <property type="entry name" value="ABC_transporter-like_CS"/>
</dbReference>
<dbReference type="Gene3D" id="1.20.1560.10">
    <property type="entry name" value="ABC transporter type 1, transmembrane domain"/>
    <property type="match status" value="1"/>
</dbReference>
<keyword evidence="7" id="KW-0547">Nucleotide-binding</keyword>
<evidence type="ECO:0000256" key="2">
    <source>
        <dbReference type="ARBA" id="ARBA00004308"/>
    </source>
</evidence>
<dbReference type="InterPro" id="IPR003439">
    <property type="entry name" value="ABC_transporter-like_ATP-bd"/>
</dbReference>
<evidence type="ECO:0000256" key="7">
    <source>
        <dbReference type="ARBA" id="ARBA00022741"/>
    </source>
</evidence>
<evidence type="ECO:0000256" key="4">
    <source>
        <dbReference type="ARBA" id="ARBA00022448"/>
    </source>
</evidence>
<dbReference type="InterPro" id="IPR039421">
    <property type="entry name" value="Type_1_exporter"/>
</dbReference>
<dbReference type="OrthoDB" id="6500128at2759"/>
<dbReference type="GO" id="GO:0005524">
    <property type="term" value="F:ATP binding"/>
    <property type="evidence" value="ECO:0007669"/>
    <property type="project" value="UniProtKB-KW"/>
</dbReference>
<evidence type="ECO:0000256" key="11">
    <source>
        <dbReference type="ARBA" id="ARBA00023180"/>
    </source>
</evidence>
<evidence type="ECO:0000256" key="12">
    <source>
        <dbReference type="SAM" id="Phobius"/>
    </source>
</evidence>
<dbReference type="PROSITE" id="PS50893">
    <property type="entry name" value="ABC_TRANSPORTER_2"/>
    <property type="match status" value="2"/>
</dbReference>
<feature type="transmembrane region" description="Helical" evidence="12">
    <location>
        <begin position="315"/>
        <end position="335"/>
    </location>
</feature>
<reference evidence="15" key="1">
    <citation type="journal article" date="2020" name="Stud. Mycol.">
        <title>101 Dothideomycetes genomes: a test case for predicting lifestyles and emergence of pathogens.</title>
        <authorList>
            <person name="Haridas S."/>
            <person name="Albert R."/>
            <person name="Binder M."/>
            <person name="Bloem J."/>
            <person name="Labutti K."/>
            <person name="Salamov A."/>
            <person name="Andreopoulos B."/>
            <person name="Baker S."/>
            <person name="Barry K."/>
            <person name="Bills G."/>
            <person name="Bluhm B."/>
            <person name="Cannon C."/>
            <person name="Castanera R."/>
            <person name="Culley D."/>
            <person name="Daum C."/>
            <person name="Ezra D."/>
            <person name="Gonzalez J."/>
            <person name="Henrissat B."/>
            <person name="Kuo A."/>
            <person name="Liang C."/>
            <person name="Lipzen A."/>
            <person name="Lutzoni F."/>
            <person name="Magnuson J."/>
            <person name="Mondo S."/>
            <person name="Nolan M."/>
            <person name="Ohm R."/>
            <person name="Pangilinan J."/>
            <person name="Park H.-J."/>
            <person name="Ramirez L."/>
            <person name="Alfaro M."/>
            <person name="Sun H."/>
            <person name="Tritt A."/>
            <person name="Yoshinaga Y."/>
            <person name="Zwiers L.-H."/>
            <person name="Turgeon B."/>
            <person name="Goodwin S."/>
            <person name="Spatafora J."/>
            <person name="Crous P."/>
            <person name="Grigoriev I."/>
        </authorList>
    </citation>
    <scope>NUCLEOTIDE SEQUENCE</scope>
    <source>
        <strain evidence="15">CBS 627.86</strain>
    </source>
</reference>
<organism evidence="15 16">
    <name type="scientific">Lophiotrema nucula</name>
    <dbReference type="NCBI Taxonomy" id="690887"/>
    <lineage>
        <taxon>Eukaryota</taxon>
        <taxon>Fungi</taxon>
        <taxon>Dikarya</taxon>
        <taxon>Ascomycota</taxon>
        <taxon>Pezizomycotina</taxon>
        <taxon>Dothideomycetes</taxon>
        <taxon>Pleosporomycetidae</taxon>
        <taxon>Pleosporales</taxon>
        <taxon>Lophiotremataceae</taxon>
        <taxon>Lophiotrema</taxon>
    </lineage>
</organism>
<dbReference type="GO" id="GO:0090374">
    <property type="term" value="P:oligopeptide export from mitochondrion"/>
    <property type="evidence" value="ECO:0007669"/>
    <property type="project" value="TreeGrafter"/>
</dbReference>
<evidence type="ECO:0000313" key="16">
    <source>
        <dbReference type="Proteomes" id="UP000799770"/>
    </source>
</evidence>
<dbReference type="GO" id="GO:0016887">
    <property type="term" value="F:ATP hydrolysis activity"/>
    <property type="evidence" value="ECO:0007669"/>
    <property type="project" value="InterPro"/>
</dbReference>
<dbReference type="GO" id="GO:0015421">
    <property type="term" value="F:ABC-type oligopeptide transporter activity"/>
    <property type="evidence" value="ECO:0007669"/>
    <property type="project" value="TreeGrafter"/>
</dbReference>
<keyword evidence="10 12" id="KW-0472">Membrane</keyword>